<evidence type="ECO:0000313" key="4">
    <source>
        <dbReference type="Proteomes" id="UP000186684"/>
    </source>
</evidence>
<dbReference type="InterPro" id="IPR050631">
    <property type="entry name" value="PheA/TfdB_FAD_monoxygenase"/>
</dbReference>
<gene>
    <name evidence="3" type="ORF">SAMN05421759_1038</name>
</gene>
<dbReference type="InterPro" id="IPR002938">
    <property type="entry name" value="FAD-bd"/>
</dbReference>
<dbReference type="PANTHER" id="PTHR43476:SF5">
    <property type="entry name" value="FAD-DEPENDENT MONOOXYGENASE"/>
    <property type="match status" value="1"/>
</dbReference>
<dbReference type="Pfam" id="PF01494">
    <property type="entry name" value="FAD_binding_3"/>
    <property type="match status" value="1"/>
</dbReference>
<dbReference type="EMBL" id="FTOQ01000003">
    <property type="protein sequence ID" value="SIS75440.1"/>
    <property type="molecule type" value="Genomic_DNA"/>
</dbReference>
<dbReference type="PRINTS" id="PR00420">
    <property type="entry name" value="RNGMNOXGNASE"/>
</dbReference>
<evidence type="ECO:0000256" key="1">
    <source>
        <dbReference type="ARBA" id="ARBA00023002"/>
    </source>
</evidence>
<dbReference type="Gene3D" id="3.50.50.60">
    <property type="entry name" value="FAD/NAD(P)-binding domain"/>
    <property type="match status" value="1"/>
</dbReference>
<sequence length="407" mass="43977">MTSCAVIGAGPVGTTMALALIRAGFEVSLFEREASLPADPRAATLQPPTLEMLSALGTGAEIIAKGLSAPVFQFRDRASDAVLAEYDYGRLEGETPFPFAVQCEQFKVADTNARAIEATRPGTLRLKTAVTGFEQDADGVTVHVETPESTAETLRVDYLIGCDGGRSLTRKALGIAFEGFTYEERFLVLTTPRDFFERGFRVRNYVLDPVQWCALFKVPHEGPPGLWRIVFPAPSVSSGIDAVSDAYVLAQIRGLDDTLTLADITHRNIYAVNQRVAASFRKGRVFLAGDAAHVNNPLGGLGMNSGIHDAVNLAGKLVAAQADPSRAEALFDAYDVERRGIADRYVQAQTIQNKKRLEAKTPEERKAAADELRATCADPDRHFAWVMNASLIAGLNSLKDQTGSISS</sequence>
<evidence type="ECO:0000259" key="2">
    <source>
        <dbReference type="Pfam" id="PF01494"/>
    </source>
</evidence>
<dbReference type="SUPFAM" id="SSF51905">
    <property type="entry name" value="FAD/NAD(P)-binding domain"/>
    <property type="match status" value="1"/>
</dbReference>
<proteinExistence type="predicted"/>
<protein>
    <submittedName>
        <fullName evidence="3">3-(3-hydroxy-phenyl)propionate hydroxylase</fullName>
    </submittedName>
</protein>
<name>A0A1N7LNP6_9RHOB</name>
<dbReference type="InterPro" id="IPR036188">
    <property type="entry name" value="FAD/NAD-bd_sf"/>
</dbReference>
<organism evidence="3 4">
    <name type="scientific">Roseivivax lentus</name>
    <dbReference type="NCBI Taxonomy" id="633194"/>
    <lineage>
        <taxon>Bacteria</taxon>
        <taxon>Pseudomonadati</taxon>
        <taxon>Pseudomonadota</taxon>
        <taxon>Alphaproteobacteria</taxon>
        <taxon>Rhodobacterales</taxon>
        <taxon>Roseobacteraceae</taxon>
        <taxon>Roseivivax</taxon>
    </lineage>
</organism>
<accession>A0A1N7LNP6</accession>
<keyword evidence="4" id="KW-1185">Reference proteome</keyword>
<dbReference type="GO" id="GO:0071949">
    <property type="term" value="F:FAD binding"/>
    <property type="evidence" value="ECO:0007669"/>
    <property type="project" value="InterPro"/>
</dbReference>
<dbReference type="RefSeq" id="WP_076446437.1">
    <property type="nucleotide sequence ID" value="NZ_FTOQ01000003.1"/>
</dbReference>
<reference evidence="4" key="1">
    <citation type="submission" date="2017-01" db="EMBL/GenBank/DDBJ databases">
        <authorList>
            <person name="Varghese N."/>
            <person name="Submissions S."/>
        </authorList>
    </citation>
    <scope>NUCLEOTIDE SEQUENCE [LARGE SCALE GENOMIC DNA]</scope>
    <source>
        <strain evidence="4">DSM 29430</strain>
    </source>
</reference>
<evidence type="ECO:0000313" key="3">
    <source>
        <dbReference type="EMBL" id="SIS75440.1"/>
    </source>
</evidence>
<feature type="domain" description="FAD-binding" evidence="2">
    <location>
        <begin position="2"/>
        <end position="348"/>
    </location>
</feature>
<dbReference type="GO" id="GO:0016491">
    <property type="term" value="F:oxidoreductase activity"/>
    <property type="evidence" value="ECO:0007669"/>
    <property type="project" value="UniProtKB-KW"/>
</dbReference>
<dbReference type="Proteomes" id="UP000186684">
    <property type="component" value="Unassembled WGS sequence"/>
</dbReference>
<keyword evidence="1" id="KW-0560">Oxidoreductase</keyword>
<dbReference type="OrthoDB" id="9791689at2"/>
<dbReference type="Gene3D" id="3.30.70.2450">
    <property type="match status" value="1"/>
</dbReference>
<dbReference type="STRING" id="633194.SAMN05421759_1038"/>
<dbReference type="AlphaFoldDB" id="A0A1N7LNP6"/>
<dbReference type="PANTHER" id="PTHR43476">
    <property type="entry name" value="3-(3-HYDROXY-PHENYL)PROPIONATE/3-HYDROXYCINNAMIC ACID HYDROXYLASE"/>
    <property type="match status" value="1"/>
</dbReference>